<feature type="region of interest" description="Disordered" evidence="4">
    <location>
        <begin position="158"/>
        <end position="194"/>
    </location>
</feature>
<evidence type="ECO:0000313" key="7">
    <source>
        <dbReference type="Proteomes" id="UP001165060"/>
    </source>
</evidence>
<feature type="compositionally biased region" description="Basic residues" evidence="4">
    <location>
        <begin position="158"/>
        <end position="170"/>
    </location>
</feature>
<dbReference type="EMBL" id="BRYB01002233">
    <property type="protein sequence ID" value="GMI41681.1"/>
    <property type="molecule type" value="Genomic_DNA"/>
</dbReference>
<dbReference type="CDD" id="cd11660">
    <property type="entry name" value="SANT_TRF"/>
    <property type="match status" value="1"/>
</dbReference>
<evidence type="ECO:0000259" key="5">
    <source>
        <dbReference type="PROSITE" id="PS50090"/>
    </source>
</evidence>
<keyword evidence="2" id="KW-0238">DNA-binding</keyword>
<dbReference type="InterPro" id="IPR044597">
    <property type="entry name" value="SMH1-6"/>
</dbReference>
<dbReference type="InterPro" id="IPR009057">
    <property type="entry name" value="Homeodomain-like_sf"/>
</dbReference>
<gene>
    <name evidence="6" type="ORF">TeGR_g1730</name>
</gene>
<accession>A0ABQ6N655</accession>
<keyword evidence="3" id="KW-0539">Nucleus</keyword>
<reference evidence="6 7" key="1">
    <citation type="journal article" date="2023" name="Commun. Biol.">
        <title>Genome analysis of Parmales, the sister group of diatoms, reveals the evolutionary specialization of diatoms from phago-mixotrophs to photoautotrophs.</title>
        <authorList>
            <person name="Ban H."/>
            <person name="Sato S."/>
            <person name="Yoshikawa S."/>
            <person name="Yamada K."/>
            <person name="Nakamura Y."/>
            <person name="Ichinomiya M."/>
            <person name="Sato N."/>
            <person name="Blanc-Mathieu R."/>
            <person name="Endo H."/>
            <person name="Kuwata A."/>
            <person name="Ogata H."/>
        </authorList>
    </citation>
    <scope>NUCLEOTIDE SEQUENCE [LARGE SCALE GENOMIC DNA]</scope>
</reference>
<dbReference type="SMART" id="SM00717">
    <property type="entry name" value="SANT"/>
    <property type="match status" value="1"/>
</dbReference>
<evidence type="ECO:0000256" key="1">
    <source>
        <dbReference type="ARBA" id="ARBA00004123"/>
    </source>
</evidence>
<evidence type="ECO:0000256" key="4">
    <source>
        <dbReference type="SAM" id="MobiDB-lite"/>
    </source>
</evidence>
<name>A0ABQ6N655_9STRA</name>
<comment type="subcellular location">
    <subcellularLocation>
        <location evidence="1">Nucleus</location>
    </subcellularLocation>
</comment>
<evidence type="ECO:0000313" key="6">
    <source>
        <dbReference type="EMBL" id="GMI41681.1"/>
    </source>
</evidence>
<organism evidence="6 7">
    <name type="scientific">Tetraparma gracilis</name>
    <dbReference type="NCBI Taxonomy" id="2962635"/>
    <lineage>
        <taxon>Eukaryota</taxon>
        <taxon>Sar</taxon>
        <taxon>Stramenopiles</taxon>
        <taxon>Ochrophyta</taxon>
        <taxon>Bolidophyceae</taxon>
        <taxon>Parmales</taxon>
        <taxon>Triparmaceae</taxon>
        <taxon>Tetraparma</taxon>
    </lineage>
</organism>
<dbReference type="Gene3D" id="1.10.246.220">
    <property type="match status" value="1"/>
</dbReference>
<proteinExistence type="predicted"/>
<dbReference type="PROSITE" id="PS50090">
    <property type="entry name" value="MYB_LIKE"/>
    <property type="match status" value="1"/>
</dbReference>
<dbReference type="SUPFAM" id="SSF46689">
    <property type="entry name" value="Homeodomain-like"/>
    <property type="match status" value="1"/>
</dbReference>
<dbReference type="InterPro" id="IPR001005">
    <property type="entry name" value="SANT/Myb"/>
</dbReference>
<feature type="region of interest" description="Disordered" evidence="4">
    <location>
        <begin position="278"/>
        <end position="321"/>
    </location>
</feature>
<dbReference type="PANTHER" id="PTHR46267:SF15">
    <property type="entry name" value="WINGED HELIX-TURN-HELIX TRANSCRIPTION REPRESSOR DNA-BINDING PROTEIN-RELATED"/>
    <property type="match status" value="1"/>
</dbReference>
<sequence length="372" mass="40476">MPELICTGSALLSYEQSHACIVTVVSLPTPSNPDAPILINMGGSQHSLLNLAERELGKRQEELLKASYKFDKLSQAFVKRLPGEVSDPSTLVFVDVSPRGSVLPDHLRELEDLGHRDIPSAEPAVVVMSDVSTFSLWSTITAPTVVPVVPVVPVTRPPVKKAKAKPKPKAKASCGDSPPSSPSGVKRKGRGTEWTEEEIDALQLGVEKYGKGRWADIMKDPAFNFELRNRTQINCKDKYRNLEKWMANHQLKTQSENAPSEFRSTLSGPIPLPCIDDDDGVSPLEESAAANKRSAPAGEPAAKQPKMARTWSSSRDAEPGSDTTVYRALFVKLYTKHAPGKLKHVDKLLEKYAADLPGAYGAAKAKYKNAAS</sequence>
<protein>
    <recommendedName>
        <fullName evidence="5">Myb-like domain-containing protein</fullName>
    </recommendedName>
</protein>
<feature type="domain" description="Myb-like" evidence="5">
    <location>
        <begin position="186"/>
        <end position="243"/>
    </location>
</feature>
<dbReference type="Proteomes" id="UP001165060">
    <property type="component" value="Unassembled WGS sequence"/>
</dbReference>
<keyword evidence="7" id="KW-1185">Reference proteome</keyword>
<evidence type="ECO:0000256" key="2">
    <source>
        <dbReference type="ARBA" id="ARBA00023125"/>
    </source>
</evidence>
<dbReference type="PANTHER" id="PTHR46267">
    <property type="entry name" value="SINGLE MYB HISTONE 4"/>
    <property type="match status" value="1"/>
</dbReference>
<comment type="caution">
    <text evidence="6">The sequence shown here is derived from an EMBL/GenBank/DDBJ whole genome shotgun (WGS) entry which is preliminary data.</text>
</comment>
<dbReference type="Pfam" id="PF00249">
    <property type="entry name" value="Myb_DNA-binding"/>
    <property type="match status" value="1"/>
</dbReference>
<evidence type="ECO:0000256" key="3">
    <source>
        <dbReference type="ARBA" id="ARBA00023242"/>
    </source>
</evidence>